<feature type="compositionally biased region" description="Low complexity" evidence="1">
    <location>
        <begin position="1"/>
        <end position="23"/>
    </location>
</feature>
<feature type="compositionally biased region" description="Low complexity" evidence="1">
    <location>
        <begin position="192"/>
        <end position="201"/>
    </location>
</feature>
<sequence>MDKSQANNDNSDSQQQPNSEQAPEPNPPPQSQPPQTHLPPSTPSKPPRSQRHRSHEHIKTDRLYTPQLKFTNFSAQAPIVTKYVTSRFLRHDVSYFKREAEQEGSKVIVIHPGSRYLRIGHAYEAFPYVVPHVIARKIKVESQDEKDKMSIDINKEENERDDEDAKESHAKENDESMNEDVDPKSESPGNWSGSAGSSGAAEEIEEEDEEQFKNVVNEIKKELKDRMKNSKRRPVANAQTQVFSFNKASHPETIADHNDPYKVDWTVIDEDAEYYVGEKALRLSDPENTFKLFYPIQHGEFNSRDYNSIKAVVGDLETIWTETIREKLGISPKKF</sequence>
<evidence type="ECO:0000313" key="2">
    <source>
        <dbReference type="EMBL" id="CAG8438531.1"/>
    </source>
</evidence>
<feature type="compositionally biased region" description="Pro residues" evidence="1">
    <location>
        <begin position="24"/>
        <end position="46"/>
    </location>
</feature>
<dbReference type="Gene3D" id="3.30.420.40">
    <property type="match status" value="2"/>
</dbReference>
<dbReference type="InterPro" id="IPR043129">
    <property type="entry name" value="ATPase_NBD"/>
</dbReference>
<keyword evidence="3" id="KW-1185">Reference proteome</keyword>
<evidence type="ECO:0000256" key="1">
    <source>
        <dbReference type="SAM" id="MobiDB-lite"/>
    </source>
</evidence>
<dbReference type="SUPFAM" id="SSF53067">
    <property type="entry name" value="Actin-like ATPase domain"/>
    <property type="match status" value="1"/>
</dbReference>
<gene>
    <name evidence="2" type="ORF">AMORRO_LOCUS100</name>
</gene>
<evidence type="ECO:0000313" key="3">
    <source>
        <dbReference type="Proteomes" id="UP000789342"/>
    </source>
</evidence>
<dbReference type="OrthoDB" id="5572108at2759"/>
<feature type="compositionally biased region" description="Basic and acidic residues" evidence="1">
    <location>
        <begin position="141"/>
        <end position="158"/>
    </location>
</feature>
<reference evidence="2" key="1">
    <citation type="submission" date="2021-06" db="EMBL/GenBank/DDBJ databases">
        <authorList>
            <person name="Kallberg Y."/>
            <person name="Tangrot J."/>
            <person name="Rosling A."/>
        </authorList>
    </citation>
    <scope>NUCLEOTIDE SEQUENCE</scope>
    <source>
        <strain evidence="2">CL551</strain>
    </source>
</reference>
<proteinExistence type="predicted"/>
<dbReference type="EMBL" id="CAJVPV010000017">
    <property type="protein sequence ID" value="CAG8438531.1"/>
    <property type="molecule type" value="Genomic_DNA"/>
</dbReference>
<name>A0A9N8V1R8_9GLOM</name>
<dbReference type="Proteomes" id="UP000789342">
    <property type="component" value="Unassembled WGS sequence"/>
</dbReference>
<accession>A0A9N8V1R8</accession>
<feature type="region of interest" description="Disordered" evidence="1">
    <location>
        <begin position="1"/>
        <end position="57"/>
    </location>
</feature>
<feature type="region of interest" description="Disordered" evidence="1">
    <location>
        <begin position="141"/>
        <end position="213"/>
    </location>
</feature>
<protein>
    <submittedName>
        <fullName evidence="2">16245_t:CDS:1</fullName>
    </submittedName>
</protein>
<dbReference type="AlphaFoldDB" id="A0A9N8V1R8"/>
<organism evidence="2 3">
    <name type="scientific">Acaulospora morrowiae</name>
    <dbReference type="NCBI Taxonomy" id="94023"/>
    <lineage>
        <taxon>Eukaryota</taxon>
        <taxon>Fungi</taxon>
        <taxon>Fungi incertae sedis</taxon>
        <taxon>Mucoromycota</taxon>
        <taxon>Glomeromycotina</taxon>
        <taxon>Glomeromycetes</taxon>
        <taxon>Diversisporales</taxon>
        <taxon>Acaulosporaceae</taxon>
        <taxon>Acaulospora</taxon>
    </lineage>
</organism>
<comment type="caution">
    <text evidence="2">The sequence shown here is derived from an EMBL/GenBank/DDBJ whole genome shotgun (WGS) entry which is preliminary data.</text>
</comment>